<dbReference type="PANTHER" id="PTHR36166">
    <property type="entry name" value="CHROMOSOME 9, WHOLE GENOME SHOTGUN SEQUENCE"/>
    <property type="match status" value="1"/>
</dbReference>
<dbReference type="RefSeq" id="WP_160819452.1">
    <property type="nucleotide sequence ID" value="NZ_JBHSXE010000001.1"/>
</dbReference>
<reference evidence="2" key="1">
    <citation type="journal article" date="2019" name="Int. J. Syst. Evol. Microbiol.">
        <title>The Global Catalogue of Microorganisms (GCM) 10K type strain sequencing project: providing services to taxonomists for standard genome sequencing and annotation.</title>
        <authorList>
            <consortium name="The Broad Institute Genomics Platform"/>
            <consortium name="The Broad Institute Genome Sequencing Center for Infectious Disease"/>
            <person name="Wu L."/>
            <person name="Ma J."/>
        </authorList>
    </citation>
    <scope>NUCLEOTIDE SEQUENCE [LARGE SCALE GENOMIC DNA]</scope>
    <source>
        <strain evidence="2">JCM 3369</strain>
    </source>
</reference>
<dbReference type="Pfam" id="PF10604">
    <property type="entry name" value="Polyketide_cyc2"/>
    <property type="match status" value="1"/>
</dbReference>
<dbReference type="Proteomes" id="UP001596380">
    <property type="component" value="Unassembled WGS sequence"/>
</dbReference>
<dbReference type="Gene3D" id="3.30.530.20">
    <property type="match status" value="1"/>
</dbReference>
<dbReference type="InterPro" id="IPR023393">
    <property type="entry name" value="START-like_dom_sf"/>
</dbReference>
<name>A0ABW2CH17_9ACTN</name>
<organism evidence="1 2">
    <name type="scientific">Actinomadura yumaensis</name>
    <dbReference type="NCBI Taxonomy" id="111807"/>
    <lineage>
        <taxon>Bacteria</taxon>
        <taxon>Bacillati</taxon>
        <taxon>Actinomycetota</taxon>
        <taxon>Actinomycetes</taxon>
        <taxon>Streptosporangiales</taxon>
        <taxon>Thermomonosporaceae</taxon>
        <taxon>Actinomadura</taxon>
    </lineage>
</organism>
<keyword evidence="2" id="KW-1185">Reference proteome</keyword>
<proteinExistence type="predicted"/>
<dbReference type="EMBL" id="JBHSXS010000007">
    <property type="protein sequence ID" value="MFC6881027.1"/>
    <property type="molecule type" value="Genomic_DNA"/>
</dbReference>
<dbReference type="PANTHER" id="PTHR36166:SF1">
    <property type="entry name" value="SRPBCC DOMAIN-CONTAINING PROTEIN"/>
    <property type="match status" value="1"/>
</dbReference>
<dbReference type="CDD" id="cd07822">
    <property type="entry name" value="SRPBCC_4"/>
    <property type="match status" value="1"/>
</dbReference>
<dbReference type="InterPro" id="IPR019587">
    <property type="entry name" value="Polyketide_cyclase/dehydratase"/>
</dbReference>
<accession>A0ABW2CH17</accession>
<sequence length="172" mass="19035">MFRLARRVALSVLALAVLATGVLFAWGHLAPREVSTTIEIAAPADRVWAVLTDFRAYPEWNPFIVRAEGEPRKDARLHNTLRDLDGGTMKFDPKVLVADPGRELRWIGRMWMPGIADGEHHFTIEPLGPGRVRLTQGERFTGALVPVAGGQLDVKEEFAAMNAALKARAERS</sequence>
<evidence type="ECO:0000313" key="2">
    <source>
        <dbReference type="Proteomes" id="UP001596380"/>
    </source>
</evidence>
<gene>
    <name evidence="1" type="ORF">ACFQKB_14765</name>
</gene>
<dbReference type="SUPFAM" id="SSF55961">
    <property type="entry name" value="Bet v1-like"/>
    <property type="match status" value="1"/>
</dbReference>
<comment type="caution">
    <text evidence="1">The sequence shown here is derived from an EMBL/GenBank/DDBJ whole genome shotgun (WGS) entry which is preliminary data.</text>
</comment>
<protein>
    <submittedName>
        <fullName evidence="1">SRPBCC family protein</fullName>
    </submittedName>
</protein>
<evidence type="ECO:0000313" key="1">
    <source>
        <dbReference type="EMBL" id="MFC6881027.1"/>
    </source>
</evidence>